<proteinExistence type="predicted"/>
<sequence length="73" mass="8497">MLSAIIFKVSKYTQQSHYINTFESPFTKCWTARTLSEKYNPEVEIRSATTKNKAKDSEAISQSFAYNQITIYF</sequence>
<dbReference type="EMBL" id="FRBM01000001">
    <property type="protein sequence ID" value="SHK85950.1"/>
    <property type="molecule type" value="Genomic_DNA"/>
</dbReference>
<dbReference type="AlphaFoldDB" id="A0A1M6VWV1"/>
<evidence type="ECO:0000313" key="2">
    <source>
        <dbReference type="Proteomes" id="UP000184069"/>
    </source>
</evidence>
<dbReference type="Proteomes" id="UP000184069">
    <property type="component" value="Unassembled WGS sequence"/>
</dbReference>
<accession>A0A1M6VWV1</accession>
<protein>
    <submittedName>
        <fullName evidence="1">Uncharacterized protein</fullName>
    </submittedName>
</protein>
<evidence type="ECO:0000313" key="1">
    <source>
        <dbReference type="EMBL" id="SHK85950.1"/>
    </source>
</evidence>
<dbReference type="STRING" id="1423959.SAMN05444407_101397"/>
<reference evidence="1 2" key="1">
    <citation type="submission" date="2016-11" db="EMBL/GenBank/DDBJ databases">
        <authorList>
            <person name="Jaros S."/>
            <person name="Januszkiewicz K."/>
            <person name="Wedrychowicz H."/>
        </authorList>
    </citation>
    <scope>NUCLEOTIDE SEQUENCE [LARGE SCALE GENOMIC DNA]</scope>
    <source>
        <strain evidence="1 2">DSM 27621</strain>
    </source>
</reference>
<gene>
    <name evidence="1" type="ORF">SAMN05444407_101397</name>
</gene>
<organism evidence="1 2">
    <name type="scientific">Chryseobacterium contaminans</name>
    <dbReference type="NCBI Taxonomy" id="1423959"/>
    <lineage>
        <taxon>Bacteria</taxon>
        <taxon>Pseudomonadati</taxon>
        <taxon>Bacteroidota</taxon>
        <taxon>Flavobacteriia</taxon>
        <taxon>Flavobacteriales</taxon>
        <taxon>Weeksellaceae</taxon>
        <taxon>Chryseobacterium group</taxon>
        <taxon>Chryseobacterium</taxon>
    </lineage>
</organism>
<name>A0A1M6VWV1_9FLAO</name>